<evidence type="ECO:0000256" key="12">
    <source>
        <dbReference type="ARBA" id="ARBA00022840"/>
    </source>
</evidence>
<evidence type="ECO:0000256" key="8">
    <source>
        <dbReference type="ARBA" id="ARBA00022573"/>
    </source>
</evidence>
<evidence type="ECO:0000256" key="7">
    <source>
        <dbReference type="ARBA" id="ARBA00007490"/>
    </source>
</evidence>
<dbReference type="GO" id="GO:0005524">
    <property type="term" value="F:ATP binding"/>
    <property type="evidence" value="ECO:0007669"/>
    <property type="project" value="UniProtKB-UniRule"/>
</dbReference>
<proteinExistence type="inferred from homology"/>
<comment type="pathway">
    <text evidence="6 14">Cofactor biosynthesis; adenosylcobalamin biosynthesis; adenosylcobalamin from cob(II)yrinate a,c-diamide: step 5/7.</text>
</comment>
<evidence type="ECO:0000256" key="3">
    <source>
        <dbReference type="ARBA" id="ARBA00001522"/>
    </source>
</evidence>
<comment type="caution">
    <text evidence="17">The sequence shown here is derived from an EMBL/GenBank/DDBJ whole genome shotgun (WGS) entry which is preliminary data.</text>
</comment>
<evidence type="ECO:0000256" key="6">
    <source>
        <dbReference type="ARBA" id="ARBA00005159"/>
    </source>
</evidence>
<keyword evidence="9 14" id="KW-0808">Transferase</keyword>
<feature type="binding site" evidence="16">
    <location>
        <position position="85"/>
    </location>
    <ligand>
        <name>GTP</name>
        <dbReference type="ChEBI" id="CHEBI:37565"/>
    </ligand>
</feature>
<evidence type="ECO:0000313" key="18">
    <source>
        <dbReference type="Proteomes" id="UP001156140"/>
    </source>
</evidence>
<feature type="active site" description="GMP-histidine intermediate" evidence="15">
    <location>
        <position position="51"/>
    </location>
</feature>
<dbReference type="Proteomes" id="UP001156140">
    <property type="component" value="Unassembled WGS sequence"/>
</dbReference>
<comment type="similarity">
    <text evidence="7 14">Belongs to the CobU/CobP family.</text>
</comment>
<sequence>MNGQHVLVLGGARSGKTGFAERLAMRLGDSPAYLATAEALDSEMRDRVATHQRLRGERFTTIEEPIEVPTALIRASNDHDVILVDCLTLWISNMLGAGEDVAAATEELAATLVQLKRSRIVLVSNEVGLGIVPDNALARTFRDLAGTAHQRLAEICHHVYFVAAGLPLTMKGIAPDLLIETAAVEGEA</sequence>
<comment type="catalytic activity">
    <reaction evidence="2 14">
        <text>adenosylcob(III)inamide phosphate + GTP + H(+) = adenosylcob(III)inamide-GDP + diphosphate</text>
        <dbReference type="Rhea" id="RHEA:22712"/>
        <dbReference type="ChEBI" id="CHEBI:15378"/>
        <dbReference type="ChEBI" id="CHEBI:33019"/>
        <dbReference type="ChEBI" id="CHEBI:37565"/>
        <dbReference type="ChEBI" id="CHEBI:58502"/>
        <dbReference type="ChEBI" id="CHEBI:60487"/>
        <dbReference type="EC" id="2.7.7.62"/>
    </reaction>
</comment>
<evidence type="ECO:0000256" key="11">
    <source>
        <dbReference type="ARBA" id="ARBA00022777"/>
    </source>
</evidence>
<keyword evidence="12 14" id="KW-0067">ATP-binding</keyword>
<dbReference type="GO" id="GO:0009236">
    <property type="term" value="P:cobalamin biosynthetic process"/>
    <property type="evidence" value="ECO:0007669"/>
    <property type="project" value="UniProtKB-UniRule"/>
</dbReference>
<keyword evidence="10 14" id="KW-0547">Nucleotide-binding</keyword>
<reference evidence="17" key="1">
    <citation type="submission" date="2022-03" db="EMBL/GenBank/DDBJ databases">
        <title>The complete genome sequence of a Methyloterrigena soli.</title>
        <authorList>
            <person name="Zi Z."/>
        </authorList>
    </citation>
    <scope>NUCLEOTIDE SEQUENCE</scope>
    <source>
        <strain evidence="17">M48</strain>
    </source>
</reference>
<evidence type="ECO:0000256" key="16">
    <source>
        <dbReference type="PIRSR" id="PIRSR006135-2"/>
    </source>
</evidence>
<dbReference type="InterPro" id="IPR027417">
    <property type="entry name" value="P-loop_NTPase"/>
</dbReference>
<name>A0AA41QRD1_9HYPH</name>
<comment type="pathway">
    <text evidence="5 14">Cofactor biosynthesis; adenosylcobalamin biosynthesis; adenosylcobalamin from cob(II)yrinate a,c-diamide: step 6/7.</text>
</comment>
<evidence type="ECO:0000256" key="13">
    <source>
        <dbReference type="ARBA" id="ARBA00023134"/>
    </source>
</evidence>
<evidence type="ECO:0000256" key="14">
    <source>
        <dbReference type="PIRNR" id="PIRNR006135"/>
    </source>
</evidence>
<keyword evidence="17" id="KW-0548">Nucleotidyltransferase</keyword>
<dbReference type="PIRSF" id="PIRSF006135">
    <property type="entry name" value="CobU"/>
    <property type="match status" value="1"/>
</dbReference>
<dbReference type="SUPFAM" id="SSF52540">
    <property type="entry name" value="P-loop containing nucleoside triphosphate hydrolases"/>
    <property type="match status" value="1"/>
</dbReference>
<evidence type="ECO:0000256" key="5">
    <source>
        <dbReference type="ARBA" id="ARBA00004692"/>
    </source>
</evidence>
<evidence type="ECO:0000313" key="17">
    <source>
        <dbReference type="EMBL" id="MCI0128604.1"/>
    </source>
</evidence>
<comment type="catalytic activity">
    <reaction evidence="1 14">
        <text>adenosylcob(III)inamide + ATP = adenosylcob(III)inamide phosphate + ADP + H(+)</text>
        <dbReference type="Rhea" id="RHEA:15769"/>
        <dbReference type="ChEBI" id="CHEBI:2480"/>
        <dbReference type="ChEBI" id="CHEBI:15378"/>
        <dbReference type="ChEBI" id="CHEBI:30616"/>
        <dbReference type="ChEBI" id="CHEBI:58502"/>
        <dbReference type="ChEBI" id="CHEBI:456216"/>
        <dbReference type="EC" id="2.7.1.156"/>
    </reaction>
</comment>
<feature type="binding site" evidence="16">
    <location>
        <position position="63"/>
    </location>
    <ligand>
        <name>GTP</name>
        <dbReference type="ChEBI" id="CHEBI:37565"/>
    </ligand>
</feature>
<gene>
    <name evidence="17" type="primary">cobU</name>
    <name evidence="17" type="ORF">ML536_17365</name>
</gene>
<comment type="catalytic activity">
    <reaction evidence="3">
        <text>adenosylcob(III)inamide + GTP = adenosylcob(III)inamide phosphate + GDP + H(+)</text>
        <dbReference type="Rhea" id="RHEA:15765"/>
        <dbReference type="ChEBI" id="CHEBI:2480"/>
        <dbReference type="ChEBI" id="CHEBI:15378"/>
        <dbReference type="ChEBI" id="CHEBI:37565"/>
        <dbReference type="ChEBI" id="CHEBI:58189"/>
        <dbReference type="ChEBI" id="CHEBI:58502"/>
        <dbReference type="EC" id="2.7.1.156"/>
    </reaction>
</comment>
<dbReference type="Gene3D" id="3.40.50.300">
    <property type="entry name" value="P-loop containing nucleotide triphosphate hydrolases"/>
    <property type="match status" value="1"/>
</dbReference>
<dbReference type="AlphaFoldDB" id="A0AA41QRD1"/>
<protein>
    <recommendedName>
        <fullName evidence="14">Bifunctional adenosylcobalamin biosynthesis protein</fullName>
        <ecNumber evidence="14">2.7.1.156</ecNumber>
        <ecNumber evidence="14">2.7.7.62</ecNumber>
    </recommendedName>
</protein>
<dbReference type="InterPro" id="IPR003203">
    <property type="entry name" value="CobU/CobP"/>
</dbReference>
<dbReference type="RefSeq" id="WP_281736708.1">
    <property type="nucleotide sequence ID" value="NZ_JAKETQ010000002.1"/>
</dbReference>
<keyword evidence="18" id="KW-1185">Reference proteome</keyword>
<evidence type="ECO:0000256" key="4">
    <source>
        <dbReference type="ARBA" id="ARBA00003889"/>
    </source>
</evidence>
<dbReference type="EMBL" id="JALAZD010000002">
    <property type="protein sequence ID" value="MCI0128604.1"/>
    <property type="molecule type" value="Genomic_DNA"/>
</dbReference>
<dbReference type="EC" id="2.7.7.62" evidence="14"/>
<accession>A0AA41QRD1</accession>
<dbReference type="GO" id="GO:0008820">
    <property type="term" value="F:cobinamide phosphate guanylyltransferase activity"/>
    <property type="evidence" value="ECO:0007669"/>
    <property type="project" value="UniProtKB-UniRule"/>
</dbReference>
<feature type="binding site" evidence="16">
    <location>
        <begin position="35"/>
        <end position="37"/>
    </location>
    <ligand>
        <name>GTP</name>
        <dbReference type="ChEBI" id="CHEBI:37565"/>
    </ligand>
</feature>
<keyword evidence="13 14" id="KW-0342">GTP-binding</keyword>
<dbReference type="Pfam" id="PF02283">
    <property type="entry name" value="CobU"/>
    <property type="match status" value="1"/>
</dbReference>
<dbReference type="NCBIfam" id="NF004469">
    <property type="entry name" value="PRK05800.1"/>
    <property type="match status" value="1"/>
</dbReference>
<evidence type="ECO:0000256" key="10">
    <source>
        <dbReference type="ARBA" id="ARBA00022741"/>
    </source>
</evidence>
<organism evidence="17 18">
    <name type="scientific">Paradevosia shaoguanensis</name>
    <dbReference type="NCBI Taxonomy" id="1335043"/>
    <lineage>
        <taxon>Bacteria</taxon>
        <taxon>Pseudomonadati</taxon>
        <taxon>Pseudomonadota</taxon>
        <taxon>Alphaproteobacteria</taxon>
        <taxon>Hyphomicrobiales</taxon>
        <taxon>Devosiaceae</taxon>
        <taxon>Paradevosia</taxon>
    </lineage>
</organism>
<evidence type="ECO:0000256" key="9">
    <source>
        <dbReference type="ARBA" id="ARBA00022679"/>
    </source>
</evidence>
<evidence type="ECO:0000256" key="15">
    <source>
        <dbReference type="PIRSR" id="PIRSR006135-1"/>
    </source>
</evidence>
<keyword evidence="8 14" id="KW-0169">Cobalamin biosynthesis</keyword>
<dbReference type="PANTHER" id="PTHR34848">
    <property type="match status" value="1"/>
</dbReference>
<dbReference type="GO" id="GO:0005525">
    <property type="term" value="F:GTP binding"/>
    <property type="evidence" value="ECO:0007669"/>
    <property type="project" value="UniProtKB-UniRule"/>
</dbReference>
<comment type="function">
    <text evidence="4 14">Catalyzes ATP-dependent phosphorylation of adenosylcobinamide and addition of GMP to adenosylcobinamide phosphate.</text>
</comment>
<keyword evidence="11 14" id="KW-0418">Kinase</keyword>
<dbReference type="CDD" id="cd00544">
    <property type="entry name" value="CobU"/>
    <property type="match status" value="1"/>
</dbReference>
<dbReference type="EC" id="2.7.1.156" evidence="14"/>
<evidence type="ECO:0000256" key="1">
    <source>
        <dbReference type="ARBA" id="ARBA00000312"/>
    </source>
</evidence>
<dbReference type="PANTHER" id="PTHR34848:SF1">
    <property type="entry name" value="BIFUNCTIONAL ADENOSYLCOBALAMIN BIOSYNTHESIS PROTEIN COBU"/>
    <property type="match status" value="1"/>
</dbReference>
<dbReference type="GO" id="GO:0043752">
    <property type="term" value="F:adenosylcobinamide kinase activity"/>
    <property type="evidence" value="ECO:0007669"/>
    <property type="project" value="UniProtKB-EC"/>
</dbReference>
<evidence type="ECO:0000256" key="2">
    <source>
        <dbReference type="ARBA" id="ARBA00000711"/>
    </source>
</evidence>